<gene>
    <name evidence="1" type="ORF">DARMORV10_A08P16980.1</name>
</gene>
<proteinExistence type="predicted"/>
<organism evidence="1">
    <name type="scientific">Brassica napus</name>
    <name type="common">Rape</name>
    <dbReference type="NCBI Taxonomy" id="3708"/>
    <lineage>
        <taxon>Eukaryota</taxon>
        <taxon>Viridiplantae</taxon>
        <taxon>Streptophyta</taxon>
        <taxon>Embryophyta</taxon>
        <taxon>Tracheophyta</taxon>
        <taxon>Spermatophyta</taxon>
        <taxon>Magnoliopsida</taxon>
        <taxon>eudicotyledons</taxon>
        <taxon>Gunneridae</taxon>
        <taxon>Pentapetalae</taxon>
        <taxon>rosids</taxon>
        <taxon>malvids</taxon>
        <taxon>Brassicales</taxon>
        <taxon>Brassicaceae</taxon>
        <taxon>Brassiceae</taxon>
        <taxon>Brassica</taxon>
    </lineage>
</organism>
<sequence>MVFFCYLSNTYSILQGPSLYVVRNWNYNDLCLELGKPNTHTRHVKSHKIGTAQVQQTPSWGCVSIPHLRILDLSKKFFNGSSKPTELRDHLHWRQQSLW</sequence>
<evidence type="ECO:0000313" key="1">
    <source>
        <dbReference type="EMBL" id="CAF2239858.1"/>
    </source>
</evidence>
<accession>A0A817A336</accession>
<dbReference type="Proteomes" id="UP001295469">
    <property type="component" value="Chromosome A08"/>
</dbReference>
<name>A0A817A336_BRANA</name>
<reference evidence="1" key="1">
    <citation type="submission" date="2021-01" db="EMBL/GenBank/DDBJ databases">
        <authorList>
            <consortium name="Genoscope - CEA"/>
            <person name="William W."/>
        </authorList>
    </citation>
    <scope>NUCLEOTIDE SEQUENCE</scope>
</reference>
<dbReference type="EMBL" id="HG994362">
    <property type="protein sequence ID" value="CAF2239858.1"/>
    <property type="molecule type" value="Genomic_DNA"/>
</dbReference>
<dbReference type="AlphaFoldDB" id="A0A817A336"/>
<protein>
    <submittedName>
        <fullName evidence="1">(rape) hypothetical protein</fullName>
    </submittedName>
</protein>